<proteinExistence type="predicted"/>
<evidence type="ECO:0000259" key="2">
    <source>
        <dbReference type="Pfam" id="PF10338"/>
    </source>
</evidence>
<sequence>MAKSIRSKSKRRFRAIKRQNVFAPVEEARLQRLAAKQAKTSDNNNRMDYEAQTTTVEEDTQAVVMDVDAPKISTSTPKSKRHREKKKGKKKGMSKAKKKSLNVLVHFRR</sequence>
<name>A0A9N9GH19_9GLOM</name>
<dbReference type="GO" id="GO:0030687">
    <property type="term" value="C:preribosome, large subunit precursor"/>
    <property type="evidence" value="ECO:0007669"/>
    <property type="project" value="TreeGrafter"/>
</dbReference>
<evidence type="ECO:0000313" key="4">
    <source>
        <dbReference type="Proteomes" id="UP000789572"/>
    </source>
</evidence>
<feature type="domain" description="DUF2423" evidence="2">
    <location>
        <begin position="1"/>
        <end position="39"/>
    </location>
</feature>
<dbReference type="AlphaFoldDB" id="A0A9N9GH19"/>
<feature type="region of interest" description="Disordered" evidence="1">
    <location>
        <begin position="53"/>
        <end position="109"/>
    </location>
</feature>
<feature type="compositionally biased region" description="Basic residues" evidence="1">
    <location>
        <begin position="78"/>
        <end position="109"/>
    </location>
</feature>
<organism evidence="3 4">
    <name type="scientific">Paraglomus occultum</name>
    <dbReference type="NCBI Taxonomy" id="144539"/>
    <lineage>
        <taxon>Eukaryota</taxon>
        <taxon>Fungi</taxon>
        <taxon>Fungi incertae sedis</taxon>
        <taxon>Mucoromycota</taxon>
        <taxon>Glomeromycotina</taxon>
        <taxon>Glomeromycetes</taxon>
        <taxon>Paraglomerales</taxon>
        <taxon>Paraglomeraceae</taxon>
        <taxon>Paraglomus</taxon>
    </lineage>
</organism>
<dbReference type="PANTHER" id="PTHR28219">
    <property type="entry name" value="UPF0642 PROTEIN YBL028C"/>
    <property type="match status" value="1"/>
</dbReference>
<dbReference type="Proteomes" id="UP000789572">
    <property type="component" value="Unassembled WGS sequence"/>
</dbReference>
<gene>
    <name evidence="3" type="ORF">POCULU_LOCUS7504</name>
</gene>
<accession>A0A9N9GH19</accession>
<keyword evidence="4" id="KW-1185">Reference proteome</keyword>
<comment type="caution">
    <text evidence="3">The sequence shown here is derived from an EMBL/GenBank/DDBJ whole genome shotgun (WGS) entry which is preliminary data.</text>
</comment>
<dbReference type="EMBL" id="CAJVPJ010001727">
    <property type="protein sequence ID" value="CAG8601814.1"/>
    <property type="molecule type" value="Genomic_DNA"/>
</dbReference>
<dbReference type="InterPro" id="IPR019434">
    <property type="entry name" value="DUF2423"/>
</dbReference>
<evidence type="ECO:0000256" key="1">
    <source>
        <dbReference type="SAM" id="MobiDB-lite"/>
    </source>
</evidence>
<reference evidence="3" key="1">
    <citation type="submission" date="2021-06" db="EMBL/GenBank/DDBJ databases">
        <authorList>
            <person name="Kallberg Y."/>
            <person name="Tangrot J."/>
            <person name="Rosling A."/>
        </authorList>
    </citation>
    <scope>NUCLEOTIDE SEQUENCE</scope>
    <source>
        <strain evidence="3">IA702</strain>
    </source>
</reference>
<dbReference type="PANTHER" id="PTHR28219:SF1">
    <property type="entry name" value="UPF0642 PROTEIN YBL028C"/>
    <property type="match status" value="1"/>
</dbReference>
<dbReference type="OrthoDB" id="4087970at2759"/>
<protein>
    <submittedName>
        <fullName evidence="3">6302_t:CDS:1</fullName>
    </submittedName>
</protein>
<evidence type="ECO:0000313" key="3">
    <source>
        <dbReference type="EMBL" id="CAG8601814.1"/>
    </source>
</evidence>
<dbReference type="Pfam" id="PF10338">
    <property type="entry name" value="YBL028C_N"/>
    <property type="match status" value="1"/>
</dbReference>